<feature type="compositionally biased region" description="Basic and acidic residues" evidence="1">
    <location>
        <begin position="47"/>
        <end position="57"/>
    </location>
</feature>
<dbReference type="EMBL" id="CP104213">
    <property type="protein sequence ID" value="UWX65288.1"/>
    <property type="molecule type" value="Genomic_DNA"/>
</dbReference>
<accession>A0ABY5YNG8</accession>
<organism evidence="2 3">
    <name type="scientific">Deinococcus rubellus</name>
    <dbReference type="NCBI Taxonomy" id="1889240"/>
    <lineage>
        <taxon>Bacteria</taxon>
        <taxon>Thermotogati</taxon>
        <taxon>Deinococcota</taxon>
        <taxon>Deinococci</taxon>
        <taxon>Deinococcales</taxon>
        <taxon>Deinococcaceae</taxon>
        <taxon>Deinococcus</taxon>
    </lineage>
</organism>
<gene>
    <name evidence="2" type="ORF">N0D28_06440</name>
</gene>
<protein>
    <recommendedName>
        <fullName evidence="4">MatE family transporter</fullName>
    </recommendedName>
</protein>
<evidence type="ECO:0008006" key="4">
    <source>
        <dbReference type="Google" id="ProtNLM"/>
    </source>
</evidence>
<name>A0ABY5YNG8_9DEIO</name>
<dbReference type="RefSeq" id="WP_260561544.1">
    <property type="nucleotide sequence ID" value="NZ_BAABEC010000164.1"/>
</dbReference>
<evidence type="ECO:0000313" key="3">
    <source>
        <dbReference type="Proteomes" id="UP001060261"/>
    </source>
</evidence>
<dbReference type="Proteomes" id="UP001060261">
    <property type="component" value="Chromosome"/>
</dbReference>
<feature type="region of interest" description="Disordered" evidence="1">
    <location>
        <begin position="1"/>
        <end position="57"/>
    </location>
</feature>
<keyword evidence="3" id="KW-1185">Reference proteome</keyword>
<sequence length="57" mass="6132">MTQPSEAPERAGEILISGVDTGPLESDNETPTESHARFQGLTNPERGSQHEPDNEDG</sequence>
<reference evidence="2" key="1">
    <citation type="submission" date="2022-09" db="EMBL/GenBank/DDBJ databases">
        <title>genome sequence of Deinococcus rubellus.</title>
        <authorList>
            <person name="Srinivasan S."/>
        </authorList>
    </citation>
    <scope>NUCLEOTIDE SEQUENCE</scope>
    <source>
        <strain evidence="2">Ant6</strain>
    </source>
</reference>
<evidence type="ECO:0000313" key="2">
    <source>
        <dbReference type="EMBL" id="UWX65288.1"/>
    </source>
</evidence>
<evidence type="ECO:0000256" key="1">
    <source>
        <dbReference type="SAM" id="MobiDB-lite"/>
    </source>
</evidence>
<proteinExistence type="predicted"/>